<reference evidence="2 3" key="1">
    <citation type="submission" date="2023-10" db="EMBL/GenBank/DDBJ databases">
        <title>Two novel species belonging to the OM43/NOR5 clade.</title>
        <authorList>
            <person name="Park M."/>
        </authorList>
    </citation>
    <scope>NUCLEOTIDE SEQUENCE [LARGE SCALE GENOMIC DNA]</scope>
    <source>
        <strain evidence="2 3">IMCC45268</strain>
    </source>
</reference>
<protein>
    <submittedName>
        <fullName evidence="2">Uncharacterized protein</fullName>
    </submittedName>
</protein>
<keyword evidence="1" id="KW-0472">Membrane</keyword>
<dbReference type="RefSeq" id="WP_407326511.1">
    <property type="nucleotide sequence ID" value="NZ_CP136865.1"/>
</dbReference>
<dbReference type="EMBL" id="CP136865">
    <property type="protein sequence ID" value="WOJ95812.1"/>
    <property type="molecule type" value="Genomic_DNA"/>
</dbReference>
<keyword evidence="3" id="KW-1185">Reference proteome</keyword>
<evidence type="ECO:0000313" key="2">
    <source>
        <dbReference type="EMBL" id="WOJ95812.1"/>
    </source>
</evidence>
<feature type="transmembrane region" description="Helical" evidence="1">
    <location>
        <begin position="12"/>
        <end position="32"/>
    </location>
</feature>
<name>A0ABZ0I8G5_9GAMM</name>
<sequence length="72" mass="7859">MSNSARGLLAKALRTVASLMPWAAALYLHYYLEDAGVWQVDMPFRGAISVTLLGVGMLLSFVLYSVLGRIGR</sequence>
<proteinExistence type="predicted"/>
<feature type="transmembrane region" description="Helical" evidence="1">
    <location>
        <begin position="44"/>
        <end position="67"/>
    </location>
</feature>
<keyword evidence="1" id="KW-1133">Transmembrane helix</keyword>
<dbReference type="Proteomes" id="UP001626549">
    <property type="component" value="Chromosome"/>
</dbReference>
<evidence type="ECO:0000256" key="1">
    <source>
        <dbReference type="SAM" id="Phobius"/>
    </source>
</evidence>
<evidence type="ECO:0000313" key="3">
    <source>
        <dbReference type="Proteomes" id="UP001626549"/>
    </source>
</evidence>
<organism evidence="2 3">
    <name type="scientific">Congregibacter brevis</name>
    <dbReference type="NCBI Taxonomy" id="3081201"/>
    <lineage>
        <taxon>Bacteria</taxon>
        <taxon>Pseudomonadati</taxon>
        <taxon>Pseudomonadota</taxon>
        <taxon>Gammaproteobacteria</taxon>
        <taxon>Cellvibrionales</taxon>
        <taxon>Halieaceae</taxon>
        <taxon>Congregibacter</taxon>
    </lineage>
</organism>
<keyword evidence="1" id="KW-0812">Transmembrane</keyword>
<gene>
    <name evidence="2" type="ORF">R0137_11215</name>
</gene>
<accession>A0ABZ0I8G5</accession>